<dbReference type="Gene3D" id="3.40.50.300">
    <property type="entry name" value="P-loop containing nucleotide triphosphate hydrolases"/>
    <property type="match status" value="2"/>
</dbReference>
<dbReference type="Proteomes" id="UP000647860">
    <property type="component" value="Unassembled WGS sequence"/>
</dbReference>
<reference evidence="4 5" key="1">
    <citation type="submission" date="2021-01" db="EMBL/GenBank/DDBJ databases">
        <title>Whole genome shotgun sequence of Verrucosispora gifhornensis NBRC 16317.</title>
        <authorList>
            <person name="Komaki H."/>
            <person name="Tamura T."/>
        </authorList>
    </citation>
    <scope>NUCLEOTIDE SEQUENCE [LARGE SCALE GENOMIC DNA]</scope>
    <source>
        <strain evidence="4 5">NBRC 16317</strain>
    </source>
</reference>
<dbReference type="EMBL" id="BOPA01000034">
    <property type="protein sequence ID" value="GIJ17918.1"/>
    <property type="molecule type" value="Genomic_DNA"/>
</dbReference>
<organism evidence="4 5">
    <name type="scientific">Micromonospora gifhornensis</name>
    <dbReference type="NCBI Taxonomy" id="84594"/>
    <lineage>
        <taxon>Bacteria</taxon>
        <taxon>Bacillati</taxon>
        <taxon>Actinomycetota</taxon>
        <taxon>Actinomycetes</taxon>
        <taxon>Micromonosporales</taxon>
        <taxon>Micromonosporaceae</taxon>
        <taxon>Micromonospora</taxon>
    </lineage>
</organism>
<dbReference type="Pfam" id="PF13604">
    <property type="entry name" value="AAA_30"/>
    <property type="match status" value="1"/>
</dbReference>
<dbReference type="SUPFAM" id="SSF52540">
    <property type="entry name" value="P-loop containing nucleoside triphosphate hydrolases"/>
    <property type="match status" value="1"/>
</dbReference>
<dbReference type="PANTHER" id="PTHR43788">
    <property type="entry name" value="DNA2/NAM7 HELICASE FAMILY MEMBER"/>
    <property type="match status" value="1"/>
</dbReference>
<dbReference type="InterPro" id="IPR027785">
    <property type="entry name" value="UvrD-like_helicase_C"/>
</dbReference>
<dbReference type="InterPro" id="IPR050534">
    <property type="entry name" value="Coronavir_polyprotein_1ab"/>
</dbReference>
<evidence type="ECO:0000256" key="2">
    <source>
        <dbReference type="ARBA" id="ARBA00022840"/>
    </source>
</evidence>
<keyword evidence="1" id="KW-0547">Nucleotide-binding</keyword>
<gene>
    <name evidence="4" type="ORF">Vgi01_46020</name>
</gene>
<dbReference type="PANTHER" id="PTHR43788:SF6">
    <property type="entry name" value="DNA HELICASE B"/>
    <property type="match status" value="1"/>
</dbReference>
<dbReference type="CDD" id="cd17933">
    <property type="entry name" value="DEXSc_RecD-like"/>
    <property type="match status" value="1"/>
</dbReference>
<dbReference type="RefSeq" id="WP_204292317.1">
    <property type="nucleotide sequence ID" value="NZ_BAAAGZ010000074.1"/>
</dbReference>
<keyword evidence="5" id="KW-1185">Reference proteome</keyword>
<protein>
    <recommendedName>
        <fullName evidence="3">UvrD-like helicase C-terminal domain-containing protein</fullName>
    </recommendedName>
</protein>
<dbReference type="Pfam" id="PF13538">
    <property type="entry name" value="UvrD_C_2"/>
    <property type="match status" value="1"/>
</dbReference>
<feature type="domain" description="UvrD-like helicase C-terminal" evidence="3">
    <location>
        <begin position="927"/>
        <end position="974"/>
    </location>
</feature>
<name>A0ABQ4IJ35_9ACTN</name>
<evidence type="ECO:0000313" key="5">
    <source>
        <dbReference type="Proteomes" id="UP000647860"/>
    </source>
</evidence>
<dbReference type="InterPro" id="IPR027417">
    <property type="entry name" value="P-loop_NTPase"/>
</dbReference>
<proteinExistence type="predicted"/>
<dbReference type="CDD" id="cd18809">
    <property type="entry name" value="SF1_C_RecD"/>
    <property type="match status" value="1"/>
</dbReference>
<dbReference type="Gene3D" id="2.30.30.940">
    <property type="match status" value="1"/>
</dbReference>
<keyword evidence="2" id="KW-0067">ATP-binding</keyword>
<accession>A0ABQ4IJ35</accession>
<comment type="caution">
    <text evidence="4">The sequence shown here is derived from an EMBL/GenBank/DDBJ whole genome shotgun (WGS) entry which is preliminary data.</text>
</comment>
<evidence type="ECO:0000313" key="4">
    <source>
        <dbReference type="EMBL" id="GIJ17918.1"/>
    </source>
</evidence>
<evidence type="ECO:0000256" key="1">
    <source>
        <dbReference type="ARBA" id="ARBA00022741"/>
    </source>
</evidence>
<evidence type="ECO:0000259" key="3">
    <source>
        <dbReference type="Pfam" id="PF13538"/>
    </source>
</evidence>
<sequence length="1138" mass="124924">MKVPEFSTFAVPFAWMLRARSAEIESRLPEPFSPDEEPPFPSPWVFPAARQRELLNACFQRITPGSSLAVFYTKSGHPLGDHINRLVVGIGRIDAMRGIIEYDAAAGAPTYPLWDRLISHSIRPDGTEGFLLPYHAYLEPTGDPTEDARRRELLTEITVAPDRAQIANFSYGSEVVSSDVLLSVLEQSLAAVRAVIRHGIAPGPWVEREEWLNARIAETWADRGAFPGAGAVLEAIGLRLATSLLLELSRNGTLRPAEDPWPLLDALLRGQRPAPNQVYEADLAAACNTWMGMPQARRDFVMLLSRFALTTSAARRWLEPALRAAGTERPVSDLDVIENPYLVTEVDLGDWDDPPVSLAVVDRGLLPDPTIAVAAPLPAPSRVDSTGDTRRVEAALVTVLRAAADEGDALLSVDEALNRIAQLKLSPPLVVSTDWISGNIGADHRVLRLVDLPTGNQTEPVRCLQLADLTDRGRFLTRTLSTRAVRTLTSLGEDWQALLRKAITDSGGQVDENNERHTTALKEQATALEQITTRKLSVLVGPAGTGKTSVVGALLASSKLAAEGVLLLAPTGKATVLLAQKTNARARNIAQFLHSLKRYDGRRQRVLFTGDSLYCQERTVVVDESSMLTEDHLVALLKALDLGHVRRLILVGDPSQLPPIGVGRPFADLVAHLAGARGSADPAVADRADALARLSVELRTQGSDRPSDILRLAALYTNGTQPVDADSVLGELTLNADKQSDSDGAGGAASDLRLVFWETTEQLRAKLLAELAAALDMTDPDDSQGYRQALGLTSEGWVPFDNHAGAERFQVLSPVRMRDWGTFELNRFLQGHFRGVELRRVRSGRGRSYGPEEIVRLDKVMLVRNGTRSGYDHGAKSKVKDYLANGEVGLVARETNGWFKIALAGRERRHFDFKAVPGSAERVDLELAYALTVHKAQGSEFRTVFVVVPAESKLLTRELLYTSLTRARQRLVLLVQGSDTGQLRELARPEHSETARRNTNLFTGGVRLTHLGVPFAEHLIHRTVRGELVRSKSEVVIANLLHAEGLDYHYERPLHGEHVVGTVHPDFTFIDAGGDPIVWEHLGMLDRPGYRAAWERRRDWYAANGFEEGQNLFVSEESGDGIDSVALKQQVDHIRDLL</sequence>